<dbReference type="GO" id="GO:0003700">
    <property type="term" value="F:DNA-binding transcription factor activity"/>
    <property type="evidence" value="ECO:0007669"/>
    <property type="project" value="TreeGrafter"/>
</dbReference>
<dbReference type="InterPro" id="IPR009057">
    <property type="entry name" value="Homeodomain-like_sf"/>
</dbReference>
<dbReference type="Proteomes" id="UP000466681">
    <property type="component" value="Chromosome"/>
</dbReference>
<evidence type="ECO:0000313" key="7">
    <source>
        <dbReference type="Proteomes" id="UP000466681"/>
    </source>
</evidence>
<evidence type="ECO:0000259" key="5">
    <source>
        <dbReference type="PROSITE" id="PS50977"/>
    </source>
</evidence>
<accession>A0AAD1H951</accession>
<name>A0AAD1H951_9MYCO</name>
<dbReference type="SUPFAM" id="SSF46689">
    <property type="entry name" value="Homeodomain-like"/>
    <property type="match status" value="1"/>
</dbReference>
<keyword evidence="3" id="KW-0804">Transcription</keyword>
<dbReference type="InterPro" id="IPR001647">
    <property type="entry name" value="HTH_TetR"/>
</dbReference>
<dbReference type="InterPro" id="IPR036271">
    <property type="entry name" value="Tet_transcr_reg_TetR-rel_C_sf"/>
</dbReference>
<evidence type="ECO:0000313" key="6">
    <source>
        <dbReference type="EMBL" id="BBW99617.1"/>
    </source>
</evidence>
<feature type="DNA-binding region" description="H-T-H motif" evidence="4">
    <location>
        <begin position="28"/>
        <end position="47"/>
    </location>
</feature>
<keyword evidence="1" id="KW-0805">Transcription regulation</keyword>
<evidence type="ECO:0000256" key="3">
    <source>
        <dbReference type="ARBA" id="ARBA00023163"/>
    </source>
</evidence>
<gene>
    <name evidence="6" type="ORF">MMOR_05540</name>
</gene>
<proteinExistence type="predicted"/>
<dbReference type="Gene3D" id="1.10.357.10">
    <property type="entry name" value="Tetracycline Repressor, domain 2"/>
    <property type="match status" value="1"/>
</dbReference>
<dbReference type="RefSeq" id="WP_083155816.1">
    <property type="nucleotide sequence ID" value="NZ_AP022560.1"/>
</dbReference>
<dbReference type="KEGG" id="mmor:MMOR_05540"/>
<dbReference type="InterPro" id="IPR004111">
    <property type="entry name" value="Repressor_TetR_C"/>
</dbReference>
<evidence type="ECO:0000256" key="4">
    <source>
        <dbReference type="PROSITE-ProRule" id="PRU00335"/>
    </source>
</evidence>
<protein>
    <recommendedName>
        <fullName evidence="5">HTH tetR-type domain-containing protein</fullName>
    </recommendedName>
</protein>
<evidence type="ECO:0000256" key="1">
    <source>
        <dbReference type="ARBA" id="ARBA00023015"/>
    </source>
</evidence>
<reference evidence="6 7" key="1">
    <citation type="journal article" date="2019" name="Emerg. Microbes Infect.">
        <title>Comprehensive subspecies identification of 175 nontuberculous mycobacteria species based on 7547 genomic profiles.</title>
        <authorList>
            <person name="Matsumoto Y."/>
            <person name="Kinjo T."/>
            <person name="Motooka D."/>
            <person name="Nabeya D."/>
            <person name="Jung N."/>
            <person name="Uechi K."/>
            <person name="Horii T."/>
            <person name="Iida T."/>
            <person name="Fujita J."/>
            <person name="Nakamura S."/>
        </authorList>
    </citation>
    <scope>NUCLEOTIDE SEQUENCE [LARGE SCALE GENOMIC DNA]</scope>
    <source>
        <strain evidence="6 7">JCM 6375</strain>
    </source>
</reference>
<feature type="domain" description="HTH tetR-type" evidence="5">
    <location>
        <begin position="5"/>
        <end position="65"/>
    </location>
</feature>
<dbReference type="PROSITE" id="PS50977">
    <property type="entry name" value="HTH_TETR_2"/>
    <property type="match status" value="1"/>
</dbReference>
<dbReference type="Pfam" id="PF00440">
    <property type="entry name" value="TetR_N"/>
    <property type="match status" value="1"/>
</dbReference>
<dbReference type="EMBL" id="AP022560">
    <property type="protein sequence ID" value="BBW99617.1"/>
    <property type="molecule type" value="Genomic_DNA"/>
</dbReference>
<dbReference type="PANTHER" id="PTHR30055">
    <property type="entry name" value="HTH-TYPE TRANSCRIPTIONAL REGULATOR RUTR"/>
    <property type="match status" value="1"/>
</dbReference>
<dbReference type="GO" id="GO:0045892">
    <property type="term" value="P:negative regulation of DNA-templated transcription"/>
    <property type="evidence" value="ECO:0007669"/>
    <property type="project" value="InterPro"/>
</dbReference>
<dbReference type="PANTHER" id="PTHR30055:SF151">
    <property type="entry name" value="TRANSCRIPTIONAL REGULATORY PROTEIN"/>
    <property type="match status" value="1"/>
</dbReference>
<keyword evidence="7" id="KW-1185">Reference proteome</keyword>
<keyword evidence="2 4" id="KW-0238">DNA-binding</keyword>
<evidence type="ECO:0000256" key="2">
    <source>
        <dbReference type="ARBA" id="ARBA00023125"/>
    </source>
</evidence>
<dbReference type="Pfam" id="PF02909">
    <property type="entry name" value="TetR_C_1"/>
    <property type="match status" value="1"/>
</dbReference>
<sequence length="205" mass="21830">MARAGLKREAVVRAAVRIADAEGIEALSMRRLSQELGVTPMALYRYLPDKSGLVDVVVDESLRVVPLVDPSGDISAELLRCFGGLYELLLAHPGLARAAGERALAGPVATQIGDQVLALLHRNGVNGANATNLLVSAFSLALGSALYRTSRGGRSGSDFVRSDGEAPAVHRVRDRLVAASEDDEVFRDALERLIISYLDIGAVNR</sequence>
<organism evidence="6 7">
    <name type="scientific">Mycolicibacterium moriokaense</name>
    <dbReference type="NCBI Taxonomy" id="39691"/>
    <lineage>
        <taxon>Bacteria</taxon>
        <taxon>Bacillati</taxon>
        <taxon>Actinomycetota</taxon>
        <taxon>Actinomycetes</taxon>
        <taxon>Mycobacteriales</taxon>
        <taxon>Mycobacteriaceae</taxon>
        <taxon>Mycolicibacterium</taxon>
    </lineage>
</organism>
<dbReference type="GO" id="GO:0000976">
    <property type="term" value="F:transcription cis-regulatory region binding"/>
    <property type="evidence" value="ECO:0007669"/>
    <property type="project" value="TreeGrafter"/>
</dbReference>
<dbReference type="InterPro" id="IPR050109">
    <property type="entry name" value="HTH-type_TetR-like_transc_reg"/>
</dbReference>
<dbReference type="AlphaFoldDB" id="A0AAD1H951"/>
<dbReference type="SUPFAM" id="SSF48498">
    <property type="entry name" value="Tetracyclin repressor-like, C-terminal domain"/>
    <property type="match status" value="1"/>
</dbReference>